<dbReference type="NCBIfam" id="NF002722">
    <property type="entry name" value="PRK02565.1"/>
    <property type="match status" value="1"/>
</dbReference>
<feature type="region of interest" description="Disordered" evidence="8">
    <location>
        <begin position="1"/>
        <end position="25"/>
    </location>
</feature>
<comment type="subcellular location">
    <subcellularLocation>
        <location evidence="7">Cellular thylakoid membrane</location>
        <topology evidence="7">Single-pass membrane protein</topology>
    </subcellularLocation>
</comment>
<feature type="transmembrane region" description="Helical" evidence="7">
    <location>
        <begin position="37"/>
        <end position="60"/>
    </location>
</feature>
<keyword evidence="5 7" id="KW-0472">Membrane</keyword>
<accession>A0A2P7EC83</accession>
<reference evidence="10" key="1">
    <citation type="submission" date="2018-03" db="EMBL/GenBank/DDBJ databases">
        <title>Ecological and genomic features of two cosmopolitan and abundant freshwater picocyanobacteria.</title>
        <authorList>
            <person name="Cabello-Yeves P.J."/>
            <person name="Picazo A."/>
            <person name="Camacho A."/>
            <person name="Callieri C."/>
            <person name="Rosselli R."/>
            <person name="Roda-Garcia J."/>
            <person name="Coutinho F.H."/>
            <person name="Rodriguez-Valera F."/>
        </authorList>
    </citation>
    <scope>NUCLEOTIDE SEQUENCE [LARGE SCALE GENOMIC DNA]</scope>
    <source>
        <strain evidence="10">Tous</strain>
    </source>
</reference>
<dbReference type="GO" id="GO:0031676">
    <property type="term" value="C:plasma membrane-derived thylakoid membrane"/>
    <property type="evidence" value="ECO:0007669"/>
    <property type="project" value="UniProtKB-SubCell"/>
</dbReference>
<comment type="caution">
    <text evidence="9">The sequence shown here is derived from an EMBL/GenBank/DDBJ whole genome shotgun (WGS) entry which is preliminary data.</text>
</comment>
<evidence type="ECO:0000313" key="9">
    <source>
        <dbReference type="EMBL" id="PSI00837.1"/>
    </source>
</evidence>
<dbReference type="Pfam" id="PF01788">
    <property type="entry name" value="PsbJ"/>
    <property type="match status" value="1"/>
</dbReference>
<evidence type="ECO:0000313" key="10">
    <source>
        <dbReference type="Proteomes" id="UP000240206"/>
    </source>
</evidence>
<dbReference type="Gene3D" id="6.10.250.2070">
    <property type="match status" value="1"/>
</dbReference>
<name>A0A2P7EC83_9SYNE</name>
<dbReference type="InterPro" id="IPR002682">
    <property type="entry name" value="PSII_PsbJ"/>
</dbReference>
<keyword evidence="1 7" id="KW-0674">Reaction center</keyword>
<comment type="function">
    <text evidence="7">One of the components of the core complex of photosystem II (PSII). PSII is a light-driven water:plastoquinone oxidoreductase that uses light energy to abstract electrons from H(2)O, generating O(2) and a proton gradient subsequently used for ATP formation. It consists of a core antenna complex that captures photons, and an electron transfer chain that converts photonic excitation into a charge separation.</text>
</comment>
<evidence type="ECO:0000256" key="1">
    <source>
        <dbReference type="ARBA" id="ARBA00022469"/>
    </source>
</evidence>
<proteinExistence type="inferred from homology"/>
<keyword evidence="7" id="KW-0793">Thylakoid</keyword>
<keyword evidence="2 7" id="KW-0602">Photosynthesis</keyword>
<evidence type="ECO:0000256" key="2">
    <source>
        <dbReference type="ARBA" id="ARBA00022531"/>
    </source>
</evidence>
<evidence type="ECO:0000256" key="3">
    <source>
        <dbReference type="ARBA" id="ARBA00022692"/>
    </source>
</evidence>
<comment type="subunit">
    <text evidence="7">PSII is composed of 1 copy each of membrane proteins PsbA, PsbB, PsbC, PsbD, PsbE, PsbF, PsbH, PsbI, PsbJ, PsbK, PsbL, PsbM, PsbT, PsbX, PsbY, PsbZ, Psb30/Ycf12, peripheral proteins PsbO, CyanoQ (PsbQ), PsbU, PsbV and a large number of cofactors. It forms dimeric complexes.</text>
</comment>
<organism evidence="9 10">
    <name type="scientific">Synechococcus lacustris str. Tous</name>
    <dbReference type="NCBI Taxonomy" id="1910958"/>
    <lineage>
        <taxon>Bacteria</taxon>
        <taxon>Bacillati</taxon>
        <taxon>Cyanobacteriota</taxon>
        <taxon>Cyanophyceae</taxon>
        <taxon>Synechococcales</taxon>
        <taxon>Synechococcaceae</taxon>
        <taxon>Synechococcus</taxon>
    </lineage>
</organism>
<evidence type="ECO:0000256" key="7">
    <source>
        <dbReference type="HAMAP-Rule" id="MF_01305"/>
    </source>
</evidence>
<keyword evidence="4 7" id="KW-1133">Transmembrane helix</keyword>
<evidence type="ECO:0000256" key="4">
    <source>
        <dbReference type="ARBA" id="ARBA00022989"/>
    </source>
</evidence>
<gene>
    <name evidence="7" type="primary">psbJ</name>
    <name evidence="9" type="ORF">C7K08_11060</name>
</gene>
<keyword evidence="3 7" id="KW-0812">Transmembrane</keyword>
<dbReference type="InterPro" id="IPR037267">
    <property type="entry name" value="PSII_PsbJ_sf"/>
</dbReference>
<evidence type="ECO:0000256" key="5">
    <source>
        <dbReference type="ARBA" id="ARBA00023136"/>
    </source>
</evidence>
<keyword evidence="6 7" id="KW-0604">Photosystem II</keyword>
<dbReference type="Proteomes" id="UP000240206">
    <property type="component" value="Unassembled WGS sequence"/>
</dbReference>
<dbReference type="HAMAP" id="MF_01305">
    <property type="entry name" value="PSII_PsbJ"/>
    <property type="match status" value="1"/>
</dbReference>
<keyword evidence="10" id="KW-1185">Reference proteome</keyword>
<dbReference type="SUPFAM" id="SSF161021">
    <property type="entry name" value="Photosystem II reaction center protein J, PsbJ"/>
    <property type="match status" value="1"/>
</dbReference>
<protein>
    <recommendedName>
        <fullName evidence="7">Photosystem II reaction center protein J</fullName>
        <shortName evidence="7">PSII-J</shortName>
    </recommendedName>
</protein>
<dbReference type="RefSeq" id="WP_106500675.1">
    <property type="nucleotide sequence ID" value="NZ_PXVC01000070.1"/>
</dbReference>
<dbReference type="GO" id="GO:0015979">
    <property type="term" value="P:photosynthesis"/>
    <property type="evidence" value="ECO:0007669"/>
    <property type="project" value="UniProtKB-UniRule"/>
</dbReference>
<evidence type="ECO:0000256" key="8">
    <source>
        <dbReference type="SAM" id="MobiDB-lite"/>
    </source>
</evidence>
<comment type="similarity">
    <text evidence="7">Belongs to the PsbJ family.</text>
</comment>
<sequence>MSSKKSSLPDGRVPDRLPDGRPAVPWRSRWTEGPLPLWLVATAGGMAVIFVVGLFFYGAYVGVGSA</sequence>
<dbReference type="EMBL" id="PXVC01000070">
    <property type="protein sequence ID" value="PSI00837.1"/>
    <property type="molecule type" value="Genomic_DNA"/>
</dbReference>
<dbReference type="GO" id="GO:0009539">
    <property type="term" value="C:photosystem II reaction center"/>
    <property type="evidence" value="ECO:0007669"/>
    <property type="project" value="InterPro"/>
</dbReference>
<evidence type="ECO:0000256" key="6">
    <source>
        <dbReference type="ARBA" id="ARBA00023276"/>
    </source>
</evidence>
<dbReference type="AlphaFoldDB" id="A0A2P7EC83"/>